<sequence>MGTYRQTVVDLDASPEEAVAWGDRGREWLEAEGLIRPVPWQDGVVQLAGPRWREAVDLVPPDWRARIKELEEEPCGELRVVAGRTVLLAGMGRVPDPICPRCQSATSTWSGEVIDTWYTTGAADLGCPACARRVPLPDWDWTRDYFAFAYLGFEFDDWPPLDPHFTAAFGKVLGHRIRVLAGKW</sequence>
<name>A0A239HXC4_9ACTN</name>
<reference evidence="1 2" key="1">
    <citation type="submission" date="2017-06" db="EMBL/GenBank/DDBJ databases">
        <authorList>
            <person name="Kim H.J."/>
            <person name="Triplett B.A."/>
        </authorList>
    </citation>
    <scope>NUCLEOTIDE SEQUENCE [LARGE SCALE GENOMIC DNA]</scope>
    <source>
        <strain evidence="1 2">CGMCC 4.1858</strain>
    </source>
</reference>
<evidence type="ECO:0000313" key="2">
    <source>
        <dbReference type="Proteomes" id="UP000198280"/>
    </source>
</evidence>
<evidence type="ECO:0000313" key="1">
    <source>
        <dbReference type="EMBL" id="SNS85987.1"/>
    </source>
</evidence>
<keyword evidence="2" id="KW-1185">Reference proteome</keyword>
<dbReference type="EMBL" id="FZOF01000009">
    <property type="protein sequence ID" value="SNS85987.1"/>
    <property type="molecule type" value="Genomic_DNA"/>
</dbReference>
<dbReference type="Proteomes" id="UP000198280">
    <property type="component" value="Unassembled WGS sequence"/>
</dbReference>
<organism evidence="1 2">
    <name type="scientific">Actinacidiphila glaucinigra</name>
    <dbReference type="NCBI Taxonomy" id="235986"/>
    <lineage>
        <taxon>Bacteria</taxon>
        <taxon>Bacillati</taxon>
        <taxon>Actinomycetota</taxon>
        <taxon>Actinomycetes</taxon>
        <taxon>Kitasatosporales</taxon>
        <taxon>Streptomycetaceae</taxon>
        <taxon>Actinacidiphila</taxon>
    </lineage>
</organism>
<gene>
    <name evidence="1" type="ORF">SAMN05216252_109153</name>
</gene>
<protein>
    <submittedName>
        <fullName evidence="1">Uncharacterized protein</fullName>
    </submittedName>
</protein>
<proteinExistence type="predicted"/>
<dbReference type="AlphaFoldDB" id="A0A239HXC4"/>
<accession>A0A239HXC4</accession>